<proteinExistence type="predicted"/>
<comment type="caution">
    <text evidence="2">The sequence shown here is derived from an EMBL/GenBank/DDBJ whole genome shotgun (WGS) entry which is preliminary data.</text>
</comment>
<feature type="transmembrane region" description="Helical" evidence="1">
    <location>
        <begin position="37"/>
        <end position="55"/>
    </location>
</feature>
<name>A0A0F0CR89_9BACT</name>
<keyword evidence="1" id="KW-1133">Transmembrane helix</keyword>
<keyword evidence="1" id="KW-0812">Transmembrane</keyword>
<dbReference type="EMBL" id="JYNY01000072">
    <property type="protein sequence ID" value="KJJ85782.1"/>
    <property type="molecule type" value="Genomic_DNA"/>
</dbReference>
<sequence length="145" mass="17764">MNNKQLVVTWITVIVISFVFSCYWQEYSFCYDDMSRLILSSGIALIIGWLFWYTLQEEIVDKKQLILKRKKFIAKESFIFLGITVFFNVVFWGWYSYFFLLKNLTIEYIFPNYFIPGMILFYICFYCVYWFILFFIWGIKTLRTK</sequence>
<keyword evidence="3" id="KW-1185">Reference proteome</keyword>
<gene>
    <name evidence="2" type="ORF">OMAG_000336</name>
</gene>
<evidence type="ECO:0000256" key="1">
    <source>
        <dbReference type="SAM" id="Phobius"/>
    </source>
</evidence>
<feature type="transmembrane region" description="Helical" evidence="1">
    <location>
        <begin position="76"/>
        <end position="95"/>
    </location>
</feature>
<feature type="transmembrane region" description="Helical" evidence="1">
    <location>
        <begin position="7"/>
        <end position="25"/>
    </location>
</feature>
<feature type="transmembrane region" description="Helical" evidence="1">
    <location>
        <begin position="115"/>
        <end position="139"/>
    </location>
</feature>
<accession>A0A0F0CR89</accession>
<dbReference type="Proteomes" id="UP000033428">
    <property type="component" value="Unassembled WGS sequence"/>
</dbReference>
<keyword evidence="1" id="KW-0472">Membrane</keyword>
<organism evidence="2 3">
    <name type="scientific">Candidatus Omnitrophus magneticus</name>
    <dbReference type="NCBI Taxonomy" id="1609969"/>
    <lineage>
        <taxon>Bacteria</taxon>
        <taxon>Pseudomonadati</taxon>
        <taxon>Candidatus Omnitrophota</taxon>
        <taxon>Candidatus Omnitrophus</taxon>
    </lineage>
</organism>
<reference evidence="2 3" key="1">
    <citation type="submission" date="2015-02" db="EMBL/GenBank/DDBJ databases">
        <title>Single-cell genomics of uncultivated deep-branching MTB reveals a conserved set of magnetosome genes.</title>
        <authorList>
            <person name="Kolinko S."/>
            <person name="Richter M."/>
            <person name="Glockner F.O."/>
            <person name="Brachmann A."/>
            <person name="Schuler D."/>
        </authorList>
    </citation>
    <scope>NUCLEOTIDE SEQUENCE [LARGE SCALE GENOMIC DNA]</scope>
    <source>
        <strain evidence="2">SKK-01</strain>
    </source>
</reference>
<evidence type="ECO:0000313" key="3">
    <source>
        <dbReference type="Proteomes" id="UP000033428"/>
    </source>
</evidence>
<dbReference type="PROSITE" id="PS51257">
    <property type="entry name" value="PROKAR_LIPOPROTEIN"/>
    <property type="match status" value="1"/>
</dbReference>
<protein>
    <submittedName>
        <fullName evidence="2">Membrane protein</fullName>
    </submittedName>
</protein>
<evidence type="ECO:0000313" key="2">
    <source>
        <dbReference type="EMBL" id="KJJ85782.1"/>
    </source>
</evidence>
<dbReference type="AlphaFoldDB" id="A0A0F0CR89"/>